<gene>
    <name evidence="1" type="ORF">FRACA_1630001</name>
</gene>
<reference evidence="1 2" key="1">
    <citation type="submission" date="2017-06" db="EMBL/GenBank/DDBJ databases">
        <authorList>
            <person name="Kim H.J."/>
            <person name="Triplett B.A."/>
        </authorList>
    </citation>
    <scope>NUCLEOTIDE SEQUENCE [LARGE SCALE GENOMIC DNA]</scope>
    <source>
        <strain evidence="1">FRACA_ARgP5</strain>
    </source>
</reference>
<name>A0A2I2KMR4_9ACTN</name>
<dbReference type="AlphaFoldDB" id="A0A2I2KMR4"/>
<dbReference type="EMBL" id="FZMO01000072">
    <property type="protein sequence ID" value="SNQ46954.1"/>
    <property type="molecule type" value="Genomic_DNA"/>
</dbReference>
<proteinExistence type="predicted"/>
<keyword evidence="2" id="KW-1185">Reference proteome</keyword>
<protein>
    <submittedName>
        <fullName evidence="1">Uncharacterized protein</fullName>
    </submittedName>
</protein>
<sequence>MLGALVERVSAIDLVRAPTYRPHIVGRGPAALPVRLRPA</sequence>
<organism evidence="1 2">
    <name type="scientific">Frankia canadensis</name>
    <dbReference type="NCBI Taxonomy" id="1836972"/>
    <lineage>
        <taxon>Bacteria</taxon>
        <taxon>Bacillati</taxon>
        <taxon>Actinomycetota</taxon>
        <taxon>Actinomycetes</taxon>
        <taxon>Frankiales</taxon>
        <taxon>Frankiaceae</taxon>
        <taxon>Frankia</taxon>
    </lineage>
</organism>
<evidence type="ECO:0000313" key="1">
    <source>
        <dbReference type="EMBL" id="SNQ46954.1"/>
    </source>
</evidence>
<dbReference type="Proteomes" id="UP000234331">
    <property type="component" value="Unassembled WGS sequence"/>
</dbReference>
<evidence type="ECO:0000313" key="2">
    <source>
        <dbReference type="Proteomes" id="UP000234331"/>
    </source>
</evidence>
<accession>A0A2I2KMR4</accession>